<keyword evidence="6" id="KW-0723">Serine/threonine-protein kinase</keyword>
<dbReference type="InterPro" id="IPR052059">
    <property type="entry name" value="CR_Ser/Thr_kinase"/>
</dbReference>
<dbReference type="GO" id="GO:0005524">
    <property type="term" value="F:ATP binding"/>
    <property type="evidence" value="ECO:0007669"/>
    <property type="project" value="UniProtKB-UniRule"/>
</dbReference>
<evidence type="ECO:0000256" key="3">
    <source>
        <dbReference type="ARBA" id="ARBA00022777"/>
    </source>
</evidence>
<dbReference type="Gene3D" id="1.10.510.10">
    <property type="entry name" value="Transferase(Phosphotransferase) domain 1"/>
    <property type="match status" value="1"/>
</dbReference>
<evidence type="ECO:0000313" key="9">
    <source>
        <dbReference type="Proteomes" id="UP000594638"/>
    </source>
</evidence>
<gene>
    <name evidence="8" type="ORF">OLEA9_A020679</name>
</gene>
<dbReference type="Gramene" id="OE9A020679T1">
    <property type="protein sequence ID" value="OE9A020679C1"/>
    <property type="gene ID" value="OE9A020679"/>
</dbReference>
<reference evidence="8 9" key="1">
    <citation type="submission" date="2019-12" db="EMBL/GenBank/DDBJ databases">
        <authorList>
            <person name="Alioto T."/>
            <person name="Alioto T."/>
            <person name="Gomez Garrido J."/>
        </authorList>
    </citation>
    <scope>NUCLEOTIDE SEQUENCE [LARGE SCALE GENOMIC DNA]</scope>
</reference>
<evidence type="ECO:0000259" key="7">
    <source>
        <dbReference type="PROSITE" id="PS50011"/>
    </source>
</evidence>
<keyword evidence="8" id="KW-0675">Receptor</keyword>
<dbReference type="Pfam" id="PF00069">
    <property type="entry name" value="Pkinase"/>
    <property type="match status" value="1"/>
</dbReference>
<evidence type="ECO:0000256" key="4">
    <source>
        <dbReference type="ARBA" id="ARBA00022840"/>
    </source>
</evidence>
<dbReference type="GO" id="GO:0004674">
    <property type="term" value="F:protein serine/threonine kinase activity"/>
    <property type="evidence" value="ECO:0007669"/>
    <property type="project" value="UniProtKB-KW"/>
</dbReference>
<accession>A0A8S0SFJ3</accession>
<dbReference type="SUPFAM" id="SSF56112">
    <property type="entry name" value="Protein kinase-like (PK-like)"/>
    <property type="match status" value="1"/>
</dbReference>
<keyword evidence="3" id="KW-0418">Kinase</keyword>
<dbReference type="EMBL" id="CACTIH010004220">
    <property type="protein sequence ID" value="CAA2990198.1"/>
    <property type="molecule type" value="Genomic_DNA"/>
</dbReference>
<proteinExistence type="inferred from homology"/>
<dbReference type="PROSITE" id="PS00107">
    <property type="entry name" value="PROTEIN_KINASE_ATP"/>
    <property type="match status" value="1"/>
</dbReference>
<name>A0A8S0SFJ3_OLEEU</name>
<dbReference type="AlphaFoldDB" id="A0A8S0SFJ3"/>
<comment type="caution">
    <text evidence="8">The sequence shown here is derived from an EMBL/GenBank/DDBJ whole genome shotgun (WGS) entry which is preliminary data.</text>
</comment>
<organism evidence="8 9">
    <name type="scientific">Olea europaea subsp. europaea</name>
    <dbReference type="NCBI Taxonomy" id="158383"/>
    <lineage>
        <taxon>Eukaryota</taxon>
        <taxon>Viridiplantae</taxon>
        <taxon>Streptophyta</taxon>
        <taxon>Embryophyta</taxon>
        <taxon>Tracheophyta</taxon>
        <taxon>Spermatophyta</taxon>
        <taxon>Magnoliopsida</taxon>
        <taxon>eudicotyledons</taxon>
        <taxon>Gunneridae</taxon>
        <taxon>Pentapetalae</taxon>
        <taxon>asterids</taxon>
        <taxon>lamiids</taxon>
        <taxon>Lamiales</taxon>
        <taxon>Oleaceae</taxon>
        <taxon>Oleeae</taxon>
        <taxon>Olea</taxon>
    </lineage>
</organism>
<keyword evidence="2 5" id="KW-0547">Nucleotide-binding</keyword>
<dbReference type="InterPro" id="IPR017441">
    <property type="entry name" value="Protein_kinase_ATP_BS"/>
</dbReference>
<feature type="domain" description="Protein kinase" evidence="7">
    <location>
        <begin position="1"/>
        <end position="158"/>
    </location>
</feature>
<dbReference type="PANTHER" id="PTHR47973">
    <property type="entry name" value="CYSTEINE-RICH RECEPTOR-LIKE PROTEIN KINASE 3"/>
    <property type="match status" value="1"/>
</dbReference>
<evidence type="ECO:0000256" key="6">
    <source>
        <dbReference type="RuleBase" id="RU000304"/>
    </source>
</evidence>
<comment type="similarity">
    <text evidence="6">Belongs to the protein kinase superfamily.</text>
</comment>
<evidence type="ECO:0000256" key="2">
    <source>
        <dbReference type="ARBA" id="ARBA00022741"/>
    </source>
</evidence>
<evidence type="ECO:0000256" key="1">
    <source>
        <dbReference type="ARBA" id="ARBA00022679"/>
    </source>
</evidence>
<keyword evidence="9" id="KW-1185">Reference proteome</keyword>
<dbReference type="PROSITE" id="PS50011">
    <property type="entry name" value="PROTEIN_KINASE_DOM"/>
    <property type="match status" value="1"/>
</dbReference>
<dbReference type="InterPro" id="IPR000719">
    <property type="entry name" value="Prot_kinase_dom"/>
</dbReference>
<keyword evidence="1" id="KW-0808">Transferase</keyword>
<protein>
    <submittedName>
        <fullName evidence="8">Probable LRR receptor-like serine threonine-kinase At1g06840 isoform X1</fullName>
    </submittedName>
</protein>
<dbReference type="InterPro" id="IPR011009">
    <property type="entry name" value="Kinase-like_dom_sf"/>
</dbReference>
<dbReference type="OrthoDB" id="4062651at2759"/>
<dbReference type="PROSITE" id="PS00108">
    <property type="entry name" value="PROTEIN_KINASE_ST"/>
    <property type="match status" value="1"/>
</dbReference>
<dbReference type="Gene3D" id="3.30.200.20">
    <property type="entry name" value="Phosphorylase Kinase, domain 1"/>
    <property type="match status" value="1"/>
</dbReference>
<sequence length="158" mass="17046">MDGVKAFSFKELQAVTSRFSIATQVGEGGYGNVFKGTLVDGTVVAIKRAEQGSLQGDKKVLHRDRNVVSFTSQKPSFIGSTRGILYLHTEADPPIIHHDIKANNIMLDSKWTAKVSDFGISMLAPVSDIKGVTVTHISTNVKGTLVRLTLPLGVCKGY</sequence>
<feature type="binding site" evidence="5">
    <location>
        <position position="47"/>
    </location>
    <ligand>
        <name>ATP</name>
        <dbReference type="ChEBI" id="CHEBI:30616"/>
    </ligand>
</feature>
<keyword evidence="4 5" id="KW-0067">ATP-binding</keyword>
<dbReference type="Proteomes" id="UP000594638">
    <property type="component" value="Unassembled WGS sequence"/>
</dbReference>
<dbReference type="InterPro" id="IPR008271">
    <property type="entry name" value="Ser/Thr_kinase_AS"/>
</dbReference>
<evidence type="ECO:0000256" key="5">
    <source>
        <dbReference type="PROSITE-ProRule" id="PRU10141"/>
    </source>
</evidence>
<evidence type="ECO:0000313" key="8">
    <source>
        <dbReference type="EMBL" id="CAA2990198.1"/>
    </source>
</evidence>